<protein>
    <submittedName>
        <fullName evidence="1">Uncharacterized protein</fullName>
    </submittedName>
</protein>
<organism evidence="1 2">
    <name type="scientific">Caldichromatium japonicum</name>
    <dbReference type="NCBI Taxonomy" id="2699430"/>
    <lineage>
        <taxon>Bacteria</taxon>
        <taxon>Pseudomonadati</taxon>
        <taxon>Pseudomonadota</taxon>
        <taxon>Gammaproteobacteria</taxon>
        <taxon>Chromatiales</taxon>
        <taxon>Chromatiaceae</taxon>
        <taxon>Caldichromatium</taxon>
    </lineage>
</organism>
<dbReference type="KEGG" id="cjap:GWK36_00735"/>
<accession>A0A6G7VAF2</accession>
<name>A0A6G7VAF2_9GAMM</name>
<gene>
    <name evidence="1" type="ORF">GWK36_00735</name>
</gene>
<dbReference type="AlphaFoldDB" id="A0A6G7VAF2"/>
<proteinExistence type="predicted"/>
<keyword evidence="2" id="KW-1185">Reference proteome</keyword>
<dbReference type="EMBL" id="CP048029">
    <property type="protein sequence ID" value="QIK36767.1"/>
    <property type="molecule type" value="Genomic_DNA"/>
</dbReference>
<sequence length="122" mass="12889">MILASFDSESPNIGLVVQRLGLLEAAGVAIQFAQGPLQSGPGLSQGFAGILFCALSLKFAGGVHGVLSFSVDRCDTCMNGLVATEVKLNWHLPAGHLQGWQQVCRDRLVGLRNHAVTSSAMR</sequence>
<evidence type="ECO:0000313" key="2">
    <source>
        <dbReference type="Proteomes" id="UP000502699"/>
    </source>
</evidence>
<dbReference type="Proteomes" id="UP000502699">
    <property type="component" value="Chromosome"/>
</dbReference>
<evidence type="ECO:0000313" key="1">
    <source>
        <dbReference type="EMBL" id="QIK36767.1"/>
    </source>
</evidence>
<dbReference type="RefSeq" id="WP_166269227.1">
    <property type="nucleotide sequence ID" value="NZ_CP048029.1"/>
</dbReference>
<reference evidence="2" key="1">
    <citation type="submission" date="2020-01" db="EMBL/GenBank/DDBJ databases">
        <title>Caldichromatium gen. nov., sp. nov., a thermophilic purple sulfur bacterium member of the family Chromatiaceae isolated from Nakabusa hot spring, Japan.</title>
        <authorList>
            <person name="Saini M.K."/>
            <person name="Hanada S."/>
            <person name="Tank M."/>
        </authorList>
    </citation>
    <scope>NUCLEOTIDE SEQUENCE [LARGE SCALE GENOMIC DNA]</scope>
    <source>
        <strain evidence="2">No.7</strain>
    </source>
</reference>